<keyword evidence="3" id="KW-0004">4Fe-4S</keyword>
<dbReference type="Pfam" id="PF00384">
    <property type="entry name" value="Molybdopterin"/>
    <property type="match status" value="1"/>
</dbReference>
<dbReference type="SUPFAM" id="SSF54862">
    <property type="entry name" value="4Fe-4S ferredoxins"/>
    <property type="match status" value="1"/>
</dbReference>
<keyword evidence="8" id="KW-0520">NAD</keyword>
<gene>
    <name evidence="15" type="ORF">HYH02_001538</name>
</gene>
<dbReference type="FunFam" id="3.30.200.210:FF:000002">
    <property type="entry name" value="NADH-ubiquinone oxidoreductase 75 kDa subunit"/>
    <property type="match status" value="1"/>
</dbReference>
<keyword evidence="4" id="KW-0479">Metal-binding</keyword>
<dbReference type="Pfam" id="PF13510">
    <property type="entry name" value="Fer2_4"/>
    <property type="match status" value="1"/>
</dbReference>
<evidence type="ECO:0000256" key="5">
    <source>
        <dbReference type="ARBA" id="ARBA00022967"/>
    </source>
</evidence>
<feature type="domain" description="2Fe-2S ferredoxin-type" evidence="12">
    <location>
        <begin position="52"/>
        <end position="130"/>
    </location>
</feature>
<dbReference type="Gene3D" id="3.10.20.740">
    <property type="match status" value="1"/>
</dbReference>
<dbReference type="Pfam" id="PF22117">
    <property type="entry name" value="Fer4_Nqo3"/>
    <property type="match status" value="1"/>
</dbReference>
<keyword evidence="5" id="KW-1278">Translocase</keyword>
<dbReference type="CDD" id="cd00207">
    <property type="entry name" value="fer2"/>
    <property type="match status" value="1"/>
</dbReference>
<dbReference type="InterPro" id="IPR006656">
    <property type="entry name" value="Mopterin_OxRdtase"/>
</dbReference>
<dbReference type="InterPro" id="IPR019574">
    <property type="entry name" value="NADH_UbQ_OxRdtase_Gsu_4Fe4S-bd"/>
</dbReference>
<evidence type="ECO:0000256" key="1">
    <source>
        <dbReference type="ARBA" id="ARBA00001966"/>
    </source>
</evidence>
<evidence type="ECO:0000256" key="3">
    <source>
        <dbReference type="ARBA" id="ARBA00022485"/>
    </source>
</evidence>
<evidence type="ECO:0008006" key="17">
    <source>
        <dbReference type="Google" id="ProtNLM"/>
    </source>
</evidence>
<comment type="similarity">
    <text evidence="2 10">Belongs to the complex I 75 kDa subunit family.</text>
</comment>
<dbReference type="GO" id="GO:0008137">
    <property type="term" value="F:NADH dehydrogenase (ubiquinone) activity"/>
    <property type="evidence" value="ECO:0007669"/>
    <property type="project" value="InterPro"/>
</dbReference>
<dbReference type="GO" id="GO:0016651">
    <property type="term" value="F:oxidoreductase activity, acting on NAD(P)H"/>
    <property type="evidence" value="ECO:0007669"/>
    <property type="project" value="InterPro"/>
</dbReference>
<dbReference type="SMART" id="SM00929">
    <property type="entry name" value="NADH-G_4Fe-4S_3"/>
    <property type="match status" value="1"/>
</dbReference>
<dbReference type="GO" id="GO:0016020">
    <property type="term" value="C:membrane"/>
    <property type="evidence" value="ECO:0007669"/>
    <property type="project" value="InterPro"/>
</dbReference>
<evidence type="ECO:0000256" key="2">
    <source>
        <dbReference type="ARBA" id="ARBA00005404"/>
    </source>
</evidence>
<evidence type="ECO:0000259" key="13">
    <source>
        <dbReference type="PROSITE" id="PS51669"/>
    </source>
</evidence>
<dbReference type="FunFam" id="3.40.50.740:FF:000012">
    <property type="entry name" value="NADH dehydrogenase [ubiquinone] iron-sulfur protein 1 mitochondrial"/>
    <property type="match status" value="1"/>
</dbReference>
<keyword evidence="7" id="KW-0411">Iron-sulfur</keyword>
<evidence type="ECO:0000256" key="7">
    <source>
        <dbReference type="ARBA" id="ARBA00023014"/>
    </source>
</evidence>
<dbReference type="PROSITE" id="PS00641">
    <property type="entry name" value="COMPLEX1_75K_1"/>
    <property type="match status" value="1"/>
</dbReference>
<dbReference type="GO" id="GO:0051539">
    <property type="term" value="F:4 iron, 4 sulfur cluster binding"/>
    <property type="evidence" value="ECO:0007669"/>
    <property type="project" value="UniProtKB-KW"/>
</dbReference>
<dbReference type="SUPFAM" id="SSF101447">
    <property type="entry name" value="Formin homology 2 domain (FH2 domain)"/>
    <property type="match status" value="1"/>
</dbReference>
<evidence type="ECO:0000313" key="16">
    <source>
        <dbReference type="Proteomes" id="UP000613740"/>
    </source>
</evidence>
<dbReference type="SUPFAM" id="SSF54292">
    <property type="entry name" value="2Fe-2S ferredoxin-like"/>
    <property type="match status" value="1"/>
</dbReference>
<dbReference type="OrthoDB" id="10249365at2759"/>
<dbReference type="PANTHER" id="PTHR43105:SF13">
    <property type="entry name" value="NADH-UBIQUINONE OXIDOREDUCTASE 75 KDA SUBUNIT, MITOCHONDRIAL"/>
    <property type="match status" value="1"/>
</dbReference>
<feature type="compositionally biased region" description="Pro residues" evidence="11">
    <location>
        <begin position="39"/>
        <end position="51"/>
    </location>
</feature>
<dbReference type="Pfam" id="PF10588">
    <property type="entry name" value="NADH-G_4Fe-4S_3"/>
    <property type="match status" value="1"/>
</dbReference>
<dbReference type="PROSITE" id="PS51669">
    <property type="entry name" value="4FE4S_MOW_BIS_MGD"/>
    <property type="match status" value="1"/>
</dbReference>
<dbReference type="NCBIfam" id="TIGR01973">
    <property type="entry name" value="NuoG"/>
    <property type="match status" value="1"/>
</dbReference>
<organism evidence="15 16">
    <name type="scientific">Chlamydomonas schloesseri</name>
    <dbReference type="NCBI Taxonomy" id="2026947"/>
    <lineage>
        <taxon>Eukaryota</taxon>
        <taxon>Viridiplantae</taxon>
        <taxon>Chlorophyta</taxon>
        <taxon>core chlorophytes</taxon>
        <taxon>Chlorophyceae</taxon>
        <taxon>CS clade</taxon>
        <taxon>Chlamydomonadales</taxon>
        <taxon>Chlamydomonadaceae</taxon>
        <taxon>Chlamydomonas</taxon>
    </lineage>
</organism>
<dbReference type="EMBL" id="JAEHOD010000003">
    <property type="protein sequence ID" value="KAG2453314.1"/>
    <property type="molecule type" value="Genomic_DNA"/>
</dbReference>
<dbReference type="Gene3D" id="3.40.50.740">
    <property type="match status" value="1"/>
</dbReference>
<feature type="region of interest" description="Disordered" evidence="11">
    <location>
        <begin position="33"/>
        <end position="53"/>
    </location>
</feature>
<dbReference type="GO" id="GO:0042773">
    <property type="term" value="P:ATP synthesis coupled electron transport"/>
    <property type="evidence" value="ECO:0007669"/>
    <property type="project" value="InterPro"/>
</dbReference>
<sequence>MVLSSTRRALTLAQPLAGLWPGAQEFARSISTSVGALSGPPPPPPPPPPPSDHLDVFVNEQPVKVPKGSTVLQACDAAGIDIPRFCYHQRLSIAGNCRMCLVEVEKVPKPVASCAMPAGPGMKIKTETPMVKKAREGVMEFLLINHPLDCPICDQGGECDLQDQAMIFGSDRSRFVEAKRAVEDKNLGPLVKTVMNRCIHCTRCVRFASEVAGTAELGVTGRGRDSEIGTYVEKLMGSELSGNVVDLCPVGALTSKPYAFTARSWELKGTESIDVSDGLGANIRVDARGTEVMRILPRLNEAVNEEWLSDKGRYQYDGLKHQRLDKPMVKGPKGLQVATWQEALGAAAAALTSAAPSEVRGIAGKLADAESMVALMDLLRGLGAGDLAHEGGFADMPADVRSTYTANTTVQGLEQSDLILLVGTNPRWESPVFNARLRKIFLDGTQIGLVGAPVDLTYKYEHVGTDPAALAALAAGQHPFLERLKKASRPAVVVGPGVLRRADREAVMKAVHDLCAKAGVVKDGWNGFNVIHDTASRVAALDMGFAPSAGARARRAQGAKPKVVFLLGSDDYSEEDVPADAFVIYLGHHGDRGASRANVVLPGAAYTEKSGLYVNFEGRVQQTRAAVPLVGDAREDWAILRALSEVVGKRLPYDSHAAVRARLASIAPHFANIDAVQTPVWLNGEYIKGVEALAKAAPLQPSAPLASTISNFYMTDAISRASRTMAKCIQARQQQAAK</sequence>
<dbReference type="InterPro" id="IPR054351">
    <property type="entry name" value="NADH_UbQ_OxRdtase_ferredoxin"/>
</dbReference>
<evidence type="ECO:0000256" key="11">
    <source>
        <dbReference type="SAM" id="MobiDB-lite"/>
    </source>
</evidence>
<comment type="cofactor">
    <cofactor evidence="9">
        <name>[2Fe-2S] cluster</name>
        <dbReference type="ChEBI" id="CHEBI:190135"/>
    </cofactor>
</comment>
<feature type="domain" description="4Fe-4S His(Cys)3-ligated-type" evidence="14">
    <location>
        <begin position="130"/>
        <end position="169"/>
    </location>
</feature>
<proteinExistence type="inferred from homology"/>
<dbReference type="SUPFAM" id="SSF53706">
    <property type="entry name" value="Formate dehydrogenase/DMSO reductase, domains 1-3"/>
    <property type="match status" value="1"/>
</dbReference>
<dbReference type="Gene3D" id="3.30.70.20">
    <property type="match status" value="1"/>
</dbReference>
<dbReference type="InterPro" id="IPR006963">
    <property type="entry name" value="Mopterin_OxRdtase_4Fe-4S_dom"/>
</dbReference>
<dbReference type="InterPro" id="IPR000283">
    <property type="entry name" value="NADH_UbQ_OxRdtase_75kDa_su_CS"/>
</dbReference>
<evidence type="ECO:0000256" key="8">
    <source>
        <dbReference type="ARBA" id="ARBA00023027"/>
    </source>
</evidence>
<dbReference type="FunFam" id="3.10.20.740:FF:000001">
    <property type="entry name" value="NADH-quinone oxidoreductase subunit G"/>
    <property type="match status" value="1"/>
</dbReference>
<dbReference type="AlphaFoldDB" id="A0A835WSD4"/>
<dbReference type="InterPro" id="IPR015405">
    <property type="entry name" value="NDUFS1-like_C"/>
</dbReference>
<evidence type="ECO:0000313" key="15">
    <source>
        <dbReference type="EMBL" id="KAG2453314.1"/>
    </source>
</evidence>
<dbReference type="Pfam" id="PF09326">
    <property type="entry name" value="NADH_dhqG_C"/>
    <property type="match status" value="1"/>
</dbReference>
<dbReference type="PANTHER" id="PTHR43105">
    <property type="entry name" value="RESPIRATORY NITRATE REDUCTASE"/>
    <property type="match status" value="1"/>
</dbReference>
<keyword evidence="6" id="KW-0408">Iron</keyword>
<dbReference type="PROSITE" id="PS51085">
    <property type="entry name" value="2FE2S_FER_2"/>
    <property type="match status" value="1"/>
</dbReference>
<dbReference type="Pfam" id="PF22151">
    <property type="entry name" value="Fer4_NDSU1"/>
    <property type="match status" value="1"/>
</dbReference>
<name>A0A835WSD4_9CHLO</name>
<accession>A0A835WSD4</accession>
<dbReference type="FunFam" id="3.30.70.20:FF:000002">
    <property type="entry name" value="NADH-ubiquinone oxidoreductase 75 kDa subunit"/>
    <property type="match status" value="1"/>
</dbReference>
<evidence type="ECO:0000256" key="6">
    <source>
        <dbReference type="ARBA" id="ARBA00023004"/>
    </source>
</evidence>
<evidence type="ECO:0000256" key="4">
    <source>
        <dbReference type="ARBA" id="ARBA00022723"/>
    </source>
</evidence>
<dbReference type="InterPro" id="IPR050123">
    <property type="entry name" value="Prok_molybdopt-oxidoreductase"/>
</dbReference>
<evidence type="ECO:0000259" key="14">
    <source>
        <dbReference type="PROSITE" id="PS51839"/>
    </source>
</evidence>
<dbReference type="PROSITE" id="PS51839">
    <property type="entry name" value="4FE4S_HC3"/>
    <property type="match status" value="1"/>
</dbReference>
<dbReference type="GO" id="GO:0046872">
    <property type="term" value="F:metal ion binding"/>
    <property type="evidence" value="ECO:0007669"/>
    <property type="project" value="UniProtKB-KW"/>
</dbReference>
<dbReference type="InterPro" id="IPR001041">
    <property type="entry name" value="2Fe-2S_ferredoxin-type"/>
</dbReference>
<evidence type="ECO:0000259" key="12">
    <source>
        <dbReference type="PROSITE" id="PS51085"/>
    </source>
</evidence>
<dbReference type="Proteomes" id="UP000613740">
    <property type="component" value="Unassembled WGS sequence"/>
</dbReference>
<dbReference type="InterPro" id="IPR036010">
    <property type="entry name" value="2Fe-2S_ferredoxin-like_sf"/>
</dbReference>
<dbReference type="InterPro" id="IPR010228">
    <property type="entry name" value="NADH_UbQ_OxRdtase_Gsu"/>
</dbReference>
<dbReference type="PROSITE" id="PS00642">
    <property type="entry name" value="COMPLEX1_75K_2"/>
    <property type="match status" value="1"/>
</dbReference>
<comment type="caution">
    <text evidence="15">The sequence shown here is derived from an EMBL/GenBank/DDBJ whole genome shotgun (WGS) entry which is preliminary data.</text>
</comment>
<dbReference type="PROSITE" id="PS00643">
    <property type="entry name" value="COMPLEX1_75K_3"/>
    <property type="match status" value="1"/>
</dbReference>
<evidence type="ECO:0000256" key="9">
    <source>
        <dbReference type="ARBA" id="ARBA00034078"/>
    </source>
</evidence>
<comment type="cofactor">
    <cofactor evidence="1">
        <name>[4Fe-4S] cluster</name>
        <dbReference type="ChEBI" id="CHEBI:49883"/>
    </cofactor>
</comment>
<dbReference type="CDD" id="cd02773">
    <property type="entry name" value="MopB_Res-Cmplx1_Nad11"/>
    <property type="match status" value="1"/>
</dbReference>
<feature type="domain" description="4Fe-4S Mo/W bis-MGD-type" evidence="13">
    <location>
        <begin position="267"/>
        <end position="323"/>
    </location>
</feature>
<protein>
    <recommendedName>
        <fullName evidence="17">NADH:ubiquinone oxidoreductase 76 kDa subunit</fullName>
    </recommendedName>
</protein>
<keyword evidence="16" id="KW-1185">Reference proteome</keyword>
<evidence type="ECO:0000256" key="10">
    <source>
        <dbReference type="RuleBase" id="RU004523"/>
    </source>
</evidence>
<reference evidence="15" key="1">
    <citation type="journal article" date="2020" name="bioRxiv">
        <title>Comparative genomics of Chlamydomonas.</title>
        <authorList>
            <person name="Craig R.J."/>
            <person name="Hasan A.R."/>
            <person name="Ness R.W."/>
            <person name="Keightley P.D."/>
        </authorList>
    </citation>
    <scope>NUCLEOTIDE SEQUENCE</scope>
    <source>
        <strain evidence="15">CCAP 11/173</strain>
    </source>
</reference>
<dbReference type="Gene3D" id="3.30.200.210">
    <property type="match status" value="1"/>
</dbReference>